<proteinExistence type="predicted"/>
<organism evidence="2 3">
    <name type="scientific">Lymnaea stagnalis</name>
    <name type="common">Great pond snail</name>
    <name type="synonym">Helix stagnalis</name>
    <dbReference type="NCBI Taxonomy" id="6523"/>
    <lineage>
        <taxon>Eukaryota</taxon>
        <taxon>Metazoa</taxon>
        <taxon>Spiralia</taxon>
        <taxon>Lophotrochozoa</taxon>
        <taxon>Mollusca</taxon>
        <taxon>Gastropoda</taxon>
        <taxon>Heterobranchia</taxon>
        <taxon>Euthyneura</taxon>
        <taxon>Panpulmonata</taxon>
        <taxon>Hygrophila</taxon>
        <taxon>Lymnaeoidea</taxon>
        <taxon>Lymnaeidae</taxon>
        <taxon>Lymnaea</taxon>
    </lineage>
</organism>
<sequence>MASRPPTLIKHHTNLPRATLSFISSDAQPSSSKISVASATSVEKEKKTVHFASEDEEVSVDQSTVYSQPTTSDDQTLMPSDNLYSGDTFLSLSQETLTDYTSPDGGTTIQSQPSYGSSTFIELDSQDETRTESDHSHTDADSFASSEVFSPSSSSSQPTIPREWKDVTEIVKDIEELEESEYVTRGDSSFLSCTQRTDSDSEDSEWVEQARQNFILNTIRWLKLHNLERPRSVSDDSESTLSKREVANTVMIGKDGKAKSEFCQKMIDKCKNAQDRQATVSQDDTRTVGQKYEKSDQKVLEHYGLSSAILDRLKMNNFQHKMAKKIEDLDQDIERSQQFVFGNQKIEEEIHRQKFLAHATACILRENTDDRIVDHLIRMQPEKWFADLIQDLPHAAANSREILHQYKQQLEGRRHTDRIL</sequence>
<gene>
    <name evidence="2" type="ORF">GSLYS_00017335001</name>
</gene>
<feature type="compositionally biased region" description="Polar residues" evidence="1">
    <location>
        <begin position="60"/>
        <end position="83"/>
    </location>
</feature>
<keyword evidence="3" id="KW-1185">Reference proteome</keyword>
<dbReference type="EMBL" id="CAXITT010000577">
    <property type="protein sequence ID" value="CAL1543822.1"/>
    <property type="molecule type" value="Genomic_DNA"/>
</dbReference>
<dbReference type="AlphaFoldDB" id="A0AAV2IAH1"/>
<evidence type="ECO:0000313" key="3">
    <source>
        <dbReference type="Proteomes" id="UP001497497"/>
    </source>
</evidence>
<comment type="caution">
    <text evidence="2">The sequence shown here is derived from an EMBL/GenBank/DDBJ whole genome shotgun (WGS) entry which is preliminary data.</text>
</comment>
<evidence type="ECO:0000256" key="1">
    <source>
        <dbReference type="SAM" id="MobiDB-lite"/>
    </source>
</evidence>
<protein>
    <submittedName>
        <fullName evidence="2">Uncharacterized protein</fullName>
    </submittedName>
</protein>
<feature type="compositionally biased region" description="Basic and acidic residues" evidence="1">
    <location>
        <begin position="127"/>
        <end position="140"/>
    </location>
</feature>
<accession>A0AAV2IAH1</accession>
<feature type="compositionally biased region" description="Low complexity" evidence="1">
    <location>
        <begin position="142"/>
        <end position="156"/>
    </location>
</feature>
<evidence type="ECO:0000313" key="2">
    <source>
        <dbReference type="EMBL" id="CAL1543822.1"/>
    </source>
</evidence>
<feature type="compositionally biased region" description="Polar residues" evidence="1">
    <location>
        <begin position="97"/>
        <end position="120"/>
    </location>
</feature>
<feature type="region of interest" description="Disordered" evidence="1">
    <location>
        <begin position="44"/>
        <end position="83"/>
    </location>
</feature>
<reference evidence="2 3" key="1">
    <citation type="submission" date="2024-04" db="EMBL/GenBank/DDBJ databases">
        <authorList>
            <consortium name="Genoscope - CEA"/>
            <person name="William W."/>
        </authorList>
    </citation>
    <scope>NUCLEOTIDE SEQUENCE [LARGE SCALE GENOMIC DNA]</scope>
</reference>
<feature type="region of interest" description="Disordered" evidence="1">
    <location>
        <begin position="97"/>
        <end position="161"/>
    </location>
</feature>
<dbReference type="Proteomes" id="UP001497497">
    <property type="component" value="Unassembled WGS sequence"/>
</dbReference>
<name>A0AAV2IAH1_LYMST</name>